<dbReference type="Pfam" id="PF00170">
    <property type="entry name" value="bZIP_1"/>
    <property type="match status" value="1"/>
</dbReference>
<dbReference type="OrthoDB" id="2593073at2759"/>
<keyword evidence="7" id="KW-0539">Nucleus</keyword>
<dbReference type="PROSITE" id="PS00036">
    <property type="entry name" value="BZIP_BASIC"/>
    <property type="match status" value="1"/>
</dbReference>
<name>A0A9P8PRT4_9ASCO</name>
<dbReference type="CDD" id="cd14688">
    <property type="entry name" value="bZIP_YAP"/>
    <property type="match status" value="1"/>
</dbReference>
<evidence type="ECO:0000259" key="11">
    <source>
        <dbReference type="PROSITE" id="PS00036"/>
    </source>
</evidence>
<feature type="region of interest" description="Disordered" evidence="10">
    <location>
        <begin position="1"/>
        <end position="163"/>
    </location>
</feature>
<dbReference type="SUPFAM" id="SSF57959">
    <property type="entry name" value="Leucine zipper domain"/>
    <property type="match status" value="1"/>
</dbReference>
<dbReference type="EMBL" id="JAEUBF010000544">
    <property type="protein sequence ID" value="KAH3677233.1"/>
    <property type="molecule type" value="Genomic_DNA"/>
</dbReference>
<dbReference type="InterPro" id="IPR046347">
    <property type="entry name" value="bZIP_sf"/>
</dbReference>
<dbReference type="Proteomes" id="UP000769528">
    <property type="component" value="Unassembled WGS sequence"/>
</dbReference>
<keyword evidence="5" id="KW-0238">DNA-binding</keyword>
<gene>
    <name evidence="12" type="ORF">WICMUC_001814</name>
</gene>
<dbReference type="PANTHER" id="PTHR40621">
    <property type="entry name" value="TRANSCRIPTION FACTOR KAPC-RELATED"/>
    <property type="match status" value="1"/>
</dbReference>
<evidence type="ECO:0000256" key="6">
    <source>
        <dbReference type="ARBA" id="ARBA00023163"/>
    </source>
</evidence>
<feature type="compositionally biased region" description="Low complexity" evidence="10">
    <location>
        <begin position="37"/>
        <end position="127"/>
    </location>
</feature>
<evidence type="ECO:0000256" key="3">
    <source>
        <dbReference type="ARBA" id="ARBA00007163"/>
    </source>
</evidence>
<organism evidence="12 13">
    <name type="scientific">Wickerhamomyces mucosus</name>
    <dbReference type="NCBI Taxonomy" id="1378264"/>
    <lineage>
        <taxon>Eukaryota</taxon>
        <taxon>Fungi</taxon>
        <taxon>Dikarya</taxon>
        <taxon>Ascomycota</taxon>
        <taxon>Saccharomycotina</taxon>
        <taxon>Saccharomycetes</taxon>
        <taxon>Phaffomycetales</taxon>
        <taxon>Wickerhamomycetaceae</taxon>
        <taxon>Wickerhamomyces</taxon>
    </lineage>
</organism>
<reference evidence="12" key="1">
    <citation type="journal article" date="2021" name="Open Biol.">
        <title>Shared evolutionary footprints suggest mitochondrial oxidative damage underlies multiple complex I losses in fungi.</title>
        <authorList>
            <person name="Schikora-Tamarit M.A."/>
            <person name="Marcet-Houben M."/>
            <person name="Nosek J."/>
            <person name="Gabaldon T."/>
        </authorList>
    </citation>
    <scope>NUCLEOTIDE SEQUENCE</scope>
    <source>
        <strain evidence="12">CBS6341</strain>
    </source>
</reference>
<comment type="caution">
    <text evidence="12">The sequence shown here is derived from an EMBL/GenBank/DDBJ whole genome shotgun (WGS) entry which is preliminary data.</text>
</comment>
<feature type="compositionally biased region" description="Polar residues" evidence="10">
    <location>
        <begin position="152"/>
        <end position="163"/>
    </location>
</feature>
<dbReference type="GO" id="GO:0001228">
    <property type="term" value="F:DNA-binding transcription activator activity, RNA polymerase II-specific"/>
    <property type="evidence" value="ECO:0007669"/>
    <property type="project" value="TreeGrafter"/>
</dbReference>
<dbReference type="InterPro" id="IPR050936">
    <property type="entry name" value="AP-1-like"/>
</dbReference>
<dbReference type="PANTHER" id="PTHR40621:SF11">
    <property type="entry name" value="TRANSCRIPTION FACTOR KAPC-RELATED"/>
    <property type="match status" value="1"/>
</dbReference>
<feature type="domain" description="BZIP" evidence="11">
    <location>
        <begin position="167"/>
        <end position="182"/>
    </location>
</feature>
<evidence type="ECO:0000256" key="8">
    <source>
        <dbReference type="ARBA" id="ARBA00044067"/>
    </source>
</evidence>
<comment type="similarity">
    <text evidence="3">Belongs to the bZIP family.</text>
</comment>
<comment type="subcellular location">
    <subcellularLocation>
        <location evidence="2">Nucleus</location>
    </subcellularLocation>
</comment>
<keyword evidence="4" id="KW-0805">Transcription regulation</keyword>
<evidence type="ECO:0000256" key="9">
    <source>
        <dbReference type="SAM" id="Coils"/>
    </source>
</evidence>
<dbReference type="Gene3D" id="1.20.5.170">
    <property type="match status" value="1"/>
</dbReference>
<protein>
    <recommendedName>
        <fullName evidence="8">Putative transcription factor kapC</fullName>
    </recommendedName>
</protein>
<evidence type="ECO:0000256" key="4">
    <source>
        <dbReference type="ARBA" id="ARBA00023015"/>
    </source>
</evidence>
<keyword evidence="9" id="KW-0175">Coiled coil</keyword>
<sequence>MRSIENQKKIMSNQWQNNEDRKLDEQIDPSFSRQQDDTLNQLNQQNQPQELTQLQQQQPSQPSQPSQPPQQQQQAPNSSEAPLSDSTFNATAVAAAASNESATQQLALQQQQQQQQQQLLTHQQIQQPQPPQPPQVHLPPHHQLENKPNEEGQPQLTRNGRVLTNTKRAAQNRMAQRAFRQRKEAQYRDLELRANETDKLRVAIEQLQEENRQFRDHILTLQAKLIEQSDTPTPPAVFVPRKKEE</sequence>
<evidence type="ECO:0000256" key="7">
    <source>
        <dbReference type="ARBA" id="ARBA00023242"/>
    </source>
</evidence>
<feature type="region of interest" description="Disordered" evidence="10">
    <location>
        <begin position="225"/>
        <end position="245"/>
    </location>
</feature>
<comment type="function">
    <text evidence="1">Putative transcription factor.</text>
</comment>
<keyword evidence="13" id="KW-1185">Reference proteome</keyword>
<evidence type="ECO:0000256" key="10">
    <source>
        <dbReference type="SAM" id="MobiDB-lite"/>
    </source>
</evidence>
<evidence type="ECO:0000313" key="13">
    <source>
        <dbReference type="Proteomes" id="UP000769528"/>
    </source>
</evidence>
<evidence type="ECO:0000256" key="1">
    <source>
        <dbReference type="ARBA" id="ARBA00004049"/>
    </source>
</evidence>
<accession>A0A9P8PRT4</accession>
<dbReference type="InterPro" id="IPR004827">
    <property type="entry name" value="bZIP"/>
</dbReference>
<dbReference type="GO" id="GO:0000976">
    <property type="term" value="F:transcription cis-regulatory region binding"/>
    <property type="evidence" value="ECO:0007669"/>
    <property type="project" value="InterPro"/>
</dbReference>
<reference evidence="12" key="2">
    <citation type="submission" date="2021-01" db="EMBL/GenBank/DDBJ databases">
        <authorList>
            <person name="Schikora-Tamarit M.A."/>
        </authorList>
    </citation>
    <scope>NUCLEOTIDE SEQUENCE</scope>
    <source>
        <strain evidence="12">CBS6341</strain>
    </source>
</reference>
<dbReference type="GO" id="GO:0090575">
    <property type="term" value="C:RNA polymerase II transcription regulator complex"/>
    <property type="evidence" value="ECO:0007669"/>
    <property type="project" value="TreeGrafter"/>
</dbReference>
<evidence type="ECO:0000256" key="5">
    <source>
        <dbReference type="ARBA" id="ARBA00023125"/>
    </source>
</evidence>
<proteinExistence type="inferred from homology"/>
<dbReference type="AlphaFoldDB" id="A0A9P8PRT4"/>
<feature type="compositionally biased region" description="Pro residues" evidence="10">
    <location>
        <begin position="128"/>
        <end position="137"/>
    </location>
</feature>
<evidence type="ECO:0000313" key="12">
    <source>
        <dbReference type="EMBL" id="KAH3677233.1"/>
    </source>
</evidence>
<evidence type="ECO:0000256" key="2">
    <source>
        <dbReference type="ARBA" id="ARBA00004123"/>
    </source>
</evidence>
<keyword evidence="6" id="KW-0804">Transcription</keyword>
<feature type="coiled-coil region" evidence="9">
    <location>
        <begin position="180"/>
        <end position="224"/>
    </location>
</feature>